<evidence type="ECO:0000313" key="7">
    <source>
        <dbReference type="EMBL" id="SFE59599.1"/>
    </source>
</evidence>
<keyword evidence="8" id="KW-1185">Reference proteome</keyword>
<reference evidence="7 8" key="1">
    <citation type="submission" date="2016-10" db="EMBL/GenBank/DDBJ databases">
        <authorList>
            <person name="de Groot N.N."/>
        </authorList>
    </citation>
    <scope>NUCLEOTIDE SEQUENCE [LARGE SCALE GENOMIC DNA]</scope>
    <source>
        <strain evidence="7 8">DSM 23995</strain>
    </source>
</reference>
<feature type="transmembrane region" description="Helical" evidence="6">
    <location>
        <begin position="36"/>
        <end position="55"/>
    </location>
</feature>
<feature type="transmembrane region" description="Helical" evidence="6">
    <location>
        <begin position="62"/>
        <end position="82"/>
    </location>
</feature>
<dbReference type="GO" id="GO:0016020">
    <property type="term" value="C:membrane"/>
    <property type="evidence" value="ECO:0007669"/>
    <property type="project" value="UniProtKB-SubCell"/>
</dbReference>
<feature type="compositionally biased region" description="Basic and acidic residues" evidence="5">
    <location>
        <begin position="1"/>
        <end position="15"/>
    </location>
</feature>
<dbReference type="AlphaFoldDB" id="A0A1I2BU23"/>
<keyword evidence="4 6" id="KW-0472">Membrane</keyword>
<dbReference type="InterPro" id="IPR019109">
    <property type="entry name" value="MamF_MmsF"/>
</dbReference>
<evidence type="ECO:0000256" key="3">
    <source>
        <dbReference type="ARBA" id="ARBA00022989"/>
    </source>
</evidence>
<dbReference type="RefSeq" id="WP_143083194.1">
    <property type="nucleotide sequence ID" value="NZ_FONT01000002.1"/>
</dbReference>
<comment type="subcellular location">
    <subcellularLocation>
        <location evidence="1">Membrane</location>
        <topology evidence="1">Multi-pass membrane protein</topology>
    </subcellularLocation>
</comment>
<feature type="region of interest" description="Disordered" evidence="5">
    <location>
        <begin position="1"/>
        <end position="29"/>
    </location>
</feature>
<feature type="compositionally biased region" description="Low complexity" evidence="5">
    <location>
        <begin position="16"/>
        <end position="29"/>
    </location>
</feature>
<evidence type="ECO:0000256" key="1">
    <source>
        <dbReference type="ARBA" id="ARBA00004141"/>
    </source>
</evidence>
<sequence>MDHEEEKTHQSKEEISAATSTESSRTSTAGGLDENVAGLLCYLVGFITGIIFILIEKENRFVRFHALQSIFTFGILFVASTVLTAVPIIGWLLSILLAPLSVIVWVILMVKAYQGRWFKLPVVGDMAEKQLNK</sequence>
<dbReference type="OrthoDB" id="2657448at2"/>
<dbReference type="PANTHER" id="PTHR36460:SF1">
    <property type="entry name" value="UPF0132 DOMAIN PROTEIN (AFU_ORTHOLOGUE AFUA_3G10255)"/>
    <property type="match status" value="1"/>
</dbReference>
<organism evidence="7 8">
    <name type="scientific">Alteribacillus iranensis</name>
    <dbReference type="NCBI Taxonomy" id="930128"/>
    <lineage>
        <taxon>Bacteria</taxon>
        <taxon>Bacillati</taxon>
        <taxon>Bacillota</taxon>
        <taxon>Bacilli</taxon>
        <taxon>Bacillales</taxon>
        <taxon>Bacillaceae</taxon>
        <taxon>Alteribacillus</taxon>
    </lineage>
</organism>
<evidence type="ECO:0000313" key="8">
    <source>
        <dbReference type="Proteomes" id="UP000199516"/>
    </source>
</evidence>
<protein>
    <submittedName>
        <fullName evidence="7">Uncharacterized membrane protein</fullName>
    </submittedName>
</protein>
<dbReference type="Pfam" id="PF09685">
    <property type="entry name" value="MamF_MmsF"/>
    <property type="match status" value="1"/>
</dbReference>
<evidence type="ECO:0000256" key="6">
    <source>
        <dbReference type="SAM" id="Phobius"/>
    </source>
</evidence>
<proteinExistence type="predicted"/>
<name>A0A1I2BU23_9BACI</name>
<keyword evidence="3 6" id="KW-1133">Transmembrane helix</keyword>
<feature type="transmembrane region" description="Helical" evidence="6">
    <location>
        <begin position="88"/>
        <end position="110"/>
    </location>
</feature>
<evidence type="ECO:0000256" key="4">
    <source>
        <dbReference type="ARBA" id="ARBA00023136"/>
    </source>
</evidence>
<evidence type="ECO:0000256" key="5">
    <source>
        <dbReference type="SAM" id="MobiDB-lite"/>
    </source>
</evidence>
<accession>A0A1I2BU23</accession>
<keyword evidence="2 6" id="KW-0812">Transmembrane</keyword>
<dbReference type="Proteomes" id="UP000199516">
    <property type="component" value="Unassembled WGS sequence"/>
</dbReference>
<gene>
    <name evidence="7" type="ORF">SAMN05192532_102507</name>
</gene>
<dbReference type="STRING" id="930128.SAMN05192532_102507"/>
<dbReference type="PANTHER" id="PTHR36460">
    <property type="entry name" value="UPF0132 DOMAIN PROTEIN (AFU_ORTHOLOGUE AFUA_3G10255)"/>
    <property type="match status" value="1"/>
</dbReference>
<dbReference type="EMBL" id="FONT01000002">
    <property type="protein sequence ID" value="SFE59599.1"/>
    <property type="molecule type" value="Genomic_DNA"/>
</dbReference>
<evidence type="ECO:0000256" key="2">
    <source>
        <dbReference type="ARBA" id="ARBA00022692"/>
    </source>
</evidence>